<evidence type="ECO:0000256" key="2">
    <source>
        <dbReference type="SAM" id="Phobius"/>
    </source>
</evidence>
<protein>
    <recommendedName>
        <fullName evidence="5">DUF3592 domain-containing protein</fullName>
    </recommendedName>
</protein>
<dbReference type="EMBL" id="JBEZAM010000064">
    <property type="protein sequence ID" value="MEU7297363.1"/>
    <property type="molecule type" value="Genomic_DNA"/>
</dbReference>
<evidence type="ECO:0008006" key="5">
    <source>
        <dbReference type="Google" id="ProtNLM"/>
    </source>
</evidence>
<dbReference type="RefSeq" id="WP_359214745.1">
    <property type="nucleotide sequence ID" value="NZ_JBEZAM010000064.1"/>
</dbReference>
<reference evidence="3 4" key="1">
    <citation type="submission" date="2024-06" db="EMBL/GenBank/DDBJ databases">
        <title>The Natural Products Discovery Center: Release of the First 8490 Sequenced Strains for Exploring Actinobacteria Biosynthetic Diversity.</title>
        <authorList>
            <person name="Kalkreuter E."/>
            <person name="Kautsar S.A."/>
            <person name="Yang D."/>
            <person name="Bader C.D."/>
            <person name="Teijaro C.N."/>
            <person name="Fluegel L."/>
            <person name="Davis C.M."/>
            <person name="Simpson J.R."/>
            <person name="Lauterbach L."/>
            <person name="Steele A.D."/>
            <person name="Gui C."/>
            <person name="Meng S."/>
            <person name="Li G."/>
            <person name="Viehrig K."/>
            <person name="Ye F."/>
            <person name="Su P."/>
            <person name="Kiefer A.F."/>
            <person name="Nichols A."/>
            <person name="Cepeda A.J."/>
            <person name="Yan W."/>
            <person name="Fan B."/>
            <person name="Jiang Y."/>
            <person name="Adhikari A."/>
            <person name="Zheng C.-J."/>
            <person name="Schuster L."/>
            <person name="Cowan T.M."/>
            <person name="Smanski M.J."/>
            <person name="Chevrette M.G."/>
            <person name="De Carvalho L.P.S."/>
            <person name="Shen B."/>
        </authorList>
    </citation>
    <scope>NUCLEOTIDE SEQUENCE [LARGE SCALE GENOMIC DNA]</scope>
    <source>
        <strain evidence="3 4">NPDC045705</strain>
    </source>
</reference>
<dbReference type="Proteomes" id="UP001551210">
    <property type="component" value="Unassembled WGS sequence"/>
</dbReference>
<gene>
    <name evidence="3" type="ORF">AB0A76_29920</name>
</gene>
<evidence type="ECO:0000313" key="4">
    <source>
        <dbReference type="Proteomes" id="UP001551210"/>
    </source>
</evidence>
<keyword evidence="2" id="KW-1133">Transmembrane helix</keyword>
<keyword evidence="2" id="KW-0812">Transmembrane</keyword>
<comment type="caution">
    <text evidence="3">The sequence shown here is derived from an EMBL/GenBank/DDBJ whole genome shotgun (WGS) entry which is preliminary data.</text>
</comment>
<feature type="transmembrane region" description="Helical" evidence="2">
    <location>
        <begin position="34"/>
        <end position="56"/>
    </location>
</feature>
<sequence length="172" mass="17789">MRGVVGLDGTSRSGSVGARRQDSTADVLGPRAGLLLSTVLALLLGALSVLVMLPAAQHLRSLHDGLRAQATLRTNGPCMMGGCRVAFEVDGRTVESSLPVGSGGRLGPVGTRLVIRYRADDPQLVAREEDVHGGGAAVLAAVSGGSALLFGALSAYMLVHLGRQRRERRSAP</sequence>
<proteinExistence type="predicted"/>
<keyword evidence="2" id="KW-0472">Membrane</keyword>
<feature type="transmembrane region" description="Helical" evidence="2">
    <location>
        <begin position="136"/>
        <end position="159"/>
    </location>
</feature>
<keyword evidence="4" id="KW-1185">Reference proteome</keyword>
<organism evidence="3 4">
    <name type="scientific">Streptomyces exfoliatus</name>
    <name type="common">Streptomyces hydrogenans</name>
    <dbReference type="NCBI Taxonomy" id="1905"/>
    <lineage>
        <taxon>Bacteria</taxon>
        <taxon>Bacillati</taxon>
        <taxon>Actinomycetota</taxon>
        <taxon>Actinomycetes</taxon>
        <taxon>Kitasatosporales</taxon>
        <taxon>Streptomycetaceae</taxon>
        <taxon>Streptomyces</taxon>
    </lineage>
</organism>
<name>A0ABV3D6K7_STREX</name>
<evidence type="ECO:0000256" key="1">
    <source>
        <dbReference type="SAM" id="MobiDB-lite"/>
    </source>
</evidence>
<accession>A0ABV3D6K7</accession>
<feature type="region of interest" description="Disordered" evidence="1">
    <location>
        <begin position="1"/>
        <end position="22"/>
    </location>
</feature>
<evidence type="ECO:0000313" key="3">
    <source>
        <dbReference type="EMBL" id="MEU7297363.1"/>
    </source>
</evidence>